<gene>
    <name evidence="4" type="ORF">J2S62_002216</name>
</gene>
<keyword evidence="2 4" id="KW-0326">Glycosidase</keyword>
<dbReference type="Proteomes" id="UP001183794">
    <property type="component" value="Unassembled WGS sequence"/>
</dbReference>
<dbReference type="EC" id="3.2.2.1" evidence="4"/>
<organism evidence="4 5">
    <name type="scientific">Enteractinococcus fodinae</name>
    <dbReference type="NCBI Taxonomy" id="684663"/>
    <lineage>
        <taxon>Bacteria</taxon>
        <taxon>Bacillati</taxon>
        <taxon>Actinomycetota</taxon>
        <taxon>Actinomycetes</taxon>
        <taxon>Micrococcales</taxon>
        <taxon>Micrococcaceae</taxon>
    </lineage>
</organism>
<dbReference type="GO" id="GO:0008477">
    <property type="term" value="F:purine nucleosidase activity"/>
    <property type="evidence" value="ECO:0007669"/>
    <property type="project" value="UniProtKB-EC"/>
</dbReference>
<protein>
    <submittedName>
        <fullName evidence="4">Purine nucleosidase</fullName>
        <ecNumber evidence="4">3.2.2.1</ecNumber>
    </submittedName>
</protein>
<dbReference type="Gene3D" id="3.90.245.10">
    <property type="entry name" value="Ribonucleoside hydrolase-like"/>
    <property type="match status" value="1"/>
</dbReference>
<sequence length="310" mass="33079">MSSTLLSFPNGSGVRIPVLLDTDIGSNVDDLLALLFTLGNNSLNLVGVTTVYGDTMLRARVAQSTLALAGRADVPVGAGIGTPQSGKPVFWTGHEGEGYDLSETSEPVPPASSIYVQALKRHGSDLVIAAIGPLTNIVSVLQATDVQPRCVIAMAGQFGPGEPDHNVSSDTVAAAQLMELGVPVVLVGIELCRQVPYDFTDLDAVIHALPNHPLTKVVADRTHAWWNYRGESRSNPCDPLTLLALAQPELFDFQQAEIAFVPHGNKAGTTLWEASDSASSFFATTVHVRRAREIIWRNIIRCIHDAPAAT</sequence>
<evidence type="ECO:0000259" key="3">
    <source>
        <dbReference type="Pfam" id="PF01156"/>
    </source>
</evidence>
<dbReference type="InterPro" id="IPR023186">
    <property type="entry name" value="IUNH"/>
</dbReference>
<accession>A0ABU2B4Q3</accession>
<feature type="domain" description="Inosine/uridine-preferring nucleoside hydrolase" evidence="3">
    <location>
        <begin position="18"/>
        <end position="275"/>
    </location>
</feature>
<keyword evidence="1 4" id="KW-0378">Hydrolase</keyword>
<evidence type="ECO:0000313" key="5">
    <source>
        <dbReference type="Proteomes" id="UP001183794"/>
    </source>
</evidence>
<dbReference type="EMBL" id="JAVDYJ010000001">
    <property type="protein sequence ID" value="MDR7347959.1"/>
    <property type="molecule type" value="Genomic_DNA"/>
</dbReference>
<proteinExistence type="predicted"/>
<dbReference type="Pfam" id="PF01156">
    <property type="entry name" value="IU_nuc_hydro"/>
    <property type="match status" value="1"/>
</dbReference>
<dbReference type="RefSeq" id="WP_310174697.1">
    <property type="nucleotide sequence ID" value="NZ_BAABHE010000002.1"/>
</dbReference>
<keyword evidence="5" id="KW-1185">Reference proteome</keyword>
<dbReference type="InterPro" id="IPR036452">
    <property type="entry name" value="Ribo_hydro-like"/>
</dbReference>
<name>A0ABU2B4Q3_9MICC</name>
<dbReference type="InterPro" id="IPR001910">
    <property type="entry name" value="Inosine/uridine_hydrolase_dom"/>
</dbReference>
<reference evidence="4 5" key="1">
    <citation type="submission" date="2023-07" db="EMBL/GenBank/DDBJ databases">
        <title>Sequencing the genomes of 1000 actinobacteria strains.</title>
        <authorList>
            <person name="Klenk H.-P."/>
        </authorList>
    </citation>
    <scope>NUCLEOTIDE SEQUENCE [LARGE SCALE GENOMIC DNA]</scope>
    <source>
        <strain evidence="4 5">DSM 22966</strain>
    </source>
</reference>
<dbReference type="PANTHER" id="PTHR12304:SF4">
    <property type="entry name" value="URIDINE NUCLEOSIDASE"/>
    <property type="match status" value="1"/>
</dbReference>
<dbReference type="SUPFAM" id="SSF53590">
    <property type="entry name" value="Nucleoside hydrolase"/>
    <property type="match status" value="1"/>
</dbReference>
<evidence type="ECO:0000256" key="2">
    <source>
        <dbReference type="ARBA" id="ARBA00023295"/>
    </source>
</evidence>
<evidence type="ECO:0000313" key="4">
    <source>
        <dbReference type="EMBL" id="MDR7347959.1"/>
    </source>
</evidence>
<evidence type="ECO:0000256" key="1">
    <source>
        <dbReference type="ARBA" id="ARBA00022801"/>
    </source>
</evidence>
<comment type="caution">
    <text evidence="4">The sequence shown here is derived from an EMBL/GenBank/DDBJ whole genome shotgun (WGS) entry which is preliminary data.</text>
</comment>
<dbReference type="PANTHER" id="PTHR12304">
    <property type="entry name" value="INOSINE-URIDINE PREFERRING NUCLEOSIDE HYDROLASE"/>
    <property type="match status" value="1"/>
</dbReference>